<evidence type="ECO:0000313" key="1">
    <source>
        <dbReference type="EMBL" id="KAF2624195.1"/>
    </source>
</evidence>
<dbReference type="Proteomes" id="UP000799754">
    <property type="component" value="Unassembled WGS sequence"/>
</dbReference>
<proteinExistence type="predicted"/>
<comment type="caution">
    <text evidence="1">The sequence shown here is derived from an EMBL/GenBank/DDBJ whole genome shotgun (WGS) entry which is preliminary data.</text>
</comment>
<reference evidence="1" key="1">
    <citation type="journal article" date="2020" name="Stud. Mycol.">
        <title>101 Dothideomycetes genomes: a test case for predicting lifestyles and emergence of pathogens.</title>
        <authorList>
            <person name="Haridas S."/>
            <person name="Albert R."/>
            <person name="Binder M."/>
            <person name="Bloem J."/>
            <person name="Labutti K."/>
            <person name="Salamov A."/>
            <person name="Andreopoulos B."/>
            <person name="Baker S."/>
            <person name="Barry K."/>
            <person name="Bills G."/>
            <person name="Bluhm B."/>
            <person name="Cannon C."/>
            <person name="Castanera R."/>
            <person name="Culley D."/>
            <person name="Daum C."/>
            <person name="Ezra D."/>
            <person name="Gonzalez J."/>
            <person name="Henrissat B."/>
            <person name="Kuo A."/>
            <person name="Liang C."/>
            <person name="Lipzen A."/>
            <person name="Lutzoni F."/>
            <person name="Magnuson J."/>
            <person name="Mondo S."/>
            <person name="Nolan M."/>
            <person name="Ohm R."/>
            <person name="Pangilinan J."/>
            <person name="Park H.-J."/>
            <person name="Ramirez L."/>
            <person name="Alfaro M."/>
            <person name="Sun H."/>
            <person name="Tritt A."/>
            <person name="Yoshinaga Y."/>
            <person name="Zwiers L.-H."/>
            <person name="Turgeon B."/>
            <person name="Goodwin S."/>
            <person name="Spatafora J."/>
            <person name="Crous P."/>
            <person name="Grigoriev I."/>
        </authorList>
    </citation>
    <scope>NUCLEOTIDE SEQUENCE</scope>
    <source>
        <strain evidence="1">CBS 525.71</strain>
    </source>
</reference>
<keyword evidence="2" id="KW-1185">Reference proteome</keyword>
<evidence type="ECO:0000313" key="2">
    <source>
        <dbReference type="Proteomes" id="UP000799754"/>
    </source>
</evidence>
<organism evidence="1 2">
    <name type="scientific">Macroventuria anomochaeta</name>
    <dbReference type="NCBI Taxonomy" id="301207"/>
    <lineage>
        <taxon>Eukaryota</taxon>
        <taxon>Fungi</taxon>
        <taxon>Dikarya</taxon>
        <taxon>Ascomycota</taxon>
        <taxon>Pezizomycotina</taxon>
        <taxon>Dothideomycetes</taxon>
        <taxon>Pleosporomycetidae</taxon>
        <taxon>Pleosporales</taxon>
        <taxon>Pleosporineae</taxon>
        <taxon>Didymellaceae</taxon>
        <taxon>Macroventuria</taxon>
    </lineage>
</organism>
<name>A0ACB6RQG1_9PLEO</name>
<protein>
    <submittedName>
        <fullName evidence="1">Uncharacterized protein</fullName>
    </submittedName>
</protein>
<sequence length="98" mass="11159">MDEDLIMHMVLEYISRFVDDAEVAEVAEVRVEITRRVVCAALIPVCLVAWTVWLGFSANALQPLPVRCYTLSQHRGSLWVRIETSTMEPPHQDPASYD</sequence>
<accession>A0ACB6RQG1</accession>
<dbReference type="EMBL" id="MU006732">
    <property type="protein sequence ID" value="KAF2624195.1"/>
    <property type="molecule type" value="Genomic_DNA"/>
</dbReference>
<gene>
    <name evidence="1" type="ORF">BU25DRAFT_163131</name>
</gene>